<feature type="transmembrane region" description="Helical" evidence="1">
    <location>
        <begin position="20"/>
        <end position="40"/>
    </location>
</feature>
<organism evidence="2 3">
    <name type="scientific">Bacillus paralicheniformis</name>
    <dbReference type="NCBI Taxonomy" id="1648923"/>
    <lineage>
        <taxon>Bacteria</taxon>
        <taxon>Bacillati</taxon>
        <taxon>Bacillota</taxon>
        <taxon>Bacilli</taxon>
        <taxon>Bacillales</taxon>
        <taxon>Bacillaceae</taxon>
        <taxon>Bacillus</taxon>
    </lineage>
</organism>
<dbReference type="Proteomes" id="UP000429980">
    <property type="component" value="Unassembled WGS sequence"/>
</dbReference>
<name>A0ABY3G000_9BACI</name>
<evidence type="ECO:0000313" key="2">
    <source>
        <dbReference type="EMBL" id="TWL42112.1"/>
    </source>
</evidence>
<comment type="caution">
    <text evidence="2">The sequence shown here is derived from an EMBL/GenBank/DDBJ whole genome shotgun (WGS) entry which is preliminary data.</text>
</comment>
<keyword evidence="1" id="KW-1133">Transmembrane helix</keyword>
<evidence type="ECO:0000256" key="1">
    <source>
        <dbReference type="SAM" id="Phobius"/>
    </source>
</evidence>
<accession>A0ABY3G000</accession>
<keyword evidence="3" id="KW-1185">Reference proteome</keyword>
<proteinExistence type="predicted"/>
<reference evidence="2 3" key="1">
    <citation type="submission" date="2019-06" db="EMBL/GenBank/DDBJ databases">
        <title>Genome sequence analysis of &gt;100 Bacillus licheniformis strains suggests intrinsic resistance to this species.</title>
        <authorList>
            <person name="Wels M."/>
            <person name="Siezen R.J."/>
            <person name="Johansen E."/>
            <person name="Stuer-Lauridsen B."/>
            <person name="Bjerre K."/>
            <person name="Nielsen B.K.K."/>
        </authorList>
    </citation>
    <scope>NUCLEOTIDE SEQUENCE [LARGE SCALE GENOMIC DNA]</scope>
    <source>
        <strain evidence="2 3">BAC-15381</strain>
    </source>
</reference>
<protein>
    <submittedName>
        <fullName evidence="2">Uncharacterized protein</fullName>
    </submittedName>
</protein>
<keyword evidence="1" id="KW-0812">Transmembrane</keyword>
<sequence>MLDWKKMMNDEDLWKMDPVSLKIVAAVAQLSSFIFSLLAFD</sequence>
<gene>
    <name evidence="2" type="ORF">CHCC15381_4720</name>
</gene>
<dbReference type="EMBL" id="NILF01000021">
    <property type="protein sequence ID" value="TWL42112.1"/>
    <property type="molecule type" value="Genomic_DNA"/>
</dbReference>
<keyword evidence="1" id="KW-0472">Membrane</keyword>
<evidence type="ECO:0000313" key="3">
    <source>
        <dbReference type="Proteomes" id="UP000429980"/>
    </source>
</evidence>